<reference evidence="5 6" key="1">
    <citation type="submission" date="2014-09" db="EMBL/GenBank/DDBJ databases">
        <authorList>
            <person name="Martin A.A."/>
        </authorList>
    </citation>
    <scope>NUCLEOTIDE SEQUENCE</scope>
    <source>
        <strain evidence="6">ED321</strain>
        <strain evidence="5">ED321 Heterogonic</strain>
    </source>
</reference>
<evidence type="ECO:0000259" key="4">
    <source>
        <dbReference type="SMART" id="SM00479"/>
    </source>
</evidence>
<dbReference type="InterPro" id="IPR012337">
    <property type="entry name" value="RNaseH-like_sf"/>
</dbReference>
<dbReference type="WormBase" id="SRAE_2000336900">
    <property type="protein sequence ID" value="SRP00479"/>
    <property type="gene ID" value="WBGene00263591"/>
</dbReference>
<dbReference type="OrthoDB" id="448399at2759"/>
<dbReference type="GO" id="GO:0000175">
    <property type="term" value="F:3'-5'-RNA exonuclease activity"/>
    <property type="evidence" value="ECO:0007669"/>
    <property type="project" value="InterPro"/>
</dbReference>
<dbReference type="EMBL" id="LN609529">
    <property type="protein sequence ID" value="CEF68714.1"/>
    <property type="molecule type" value="Genomic_DNA"/>
</dbReference>
<sequence length="258" mass="30123">MVNSSKFFHIKSCKKECVQYFNYFLVIDFEATCEINSGPDYYHEIIEFPCLLVDGKTKQILSTFHSYVRPKKNPNITAFCTELTGISQNVIDEAPPLDKVWDMFLGWLEEHGVDYDKVSTEFVIITDGDADIGRFLIPNLHDSNCYIPKSFYYYVDLRCSMLKILPKVSYLQIHKMTLKAILMKFSLEFEGKEHSGMDDARNILALLKICIENNVDILPNSFVEIKKEYDEKTMEEYKYYQCALLKKEMCFTIFGLTR</sequence>
<feature type="domain" description="Exonuclease" evidence="4">
    <location>
        <begin position="23"/>
        <end position="216"/>
    </location>
</feature>
<organism evidence="5">
    <name type="scientific">Strongyloides ratti</name>
    <name type="common">Parasitic roundworm</name>
    <dbReference type="NCBI Taxonomy" id="34506"/>
    <lineage>
        <taxon>Eukaryota</taxon>
        <taxon>Metazoa</taxon>
        <taxon>Ecdysozoa</taxon>
        <taxon>Nematoda</taxon>
        <taxon>Chromadorea</taxon>
        <taxon>Rhabditida</taxon>
        <taxon>Tylenchina</taxon>
        <taxon>Panagrolaimomorpha</taxon>
        <taxon>Strongyloidoidea</taxon>
        <taxon>Strongyloididae</taxon>
        <taxon>Strongyloides</taxon>
    </lineage>
</organism>
<dbReference type="RefSeq" id="XP_024507914.1">
    <property type="nucleotide sequence ID" value="XM_024654554.1"/>
</dbReference>
<keyword evidence="1" id="KW-0540">Nuclease</keyword>
<keyword evidence="6" id="KW-1185">Reference proteome</keyword>
<evidence type="ECO:0000256" key="1">
    <source>
        <dbReference type="ARBA" id="ARBA00022722"/>
    </source>
</evidence>
<dbReference type="InterPro" id="IPR013520">
    <property type="entry name" value="Ribonucl_H"/>
</dbReference>
<evidence type="ECO:0000313" key="5">
    <source>
        <dbReference type="EMBL" id="CEF68714.1"/>
    </source>
</evidence>
<evidence type="ECO:0000313" key="8">
    <source>
        <dbReference type="WormBase" id="SRAE_2000336900"/>
    </source>
</evidence>
<dbReference type="CTD" id="36381084"/>
<dbReference type="PANTHER" id="PTHR23044">
    <property type="entry name" value="3'-5' EXONUCLEASE ERI1-RELATED"/>
    <property type="match status" value="1"/>
</dbReference>
<reference evidence="7" key="2">
    <citation type="submission" date="2020-12" db="UniProtKB">
        <authorList>
            <consortium name="WormBaseParasite"/>
        </authorList>
    </citation>
    <scope>IDENTIFICATION</scope>
</reference>
<protein>
    <submittedName>
        <fullName evidence="5 7">ERI1 exoribonuclease 3</fullName>
    </submittedName>
</protein>
<dbReference type="Gene3D" id="3.30.420.10">
    <property type="entry name" value="Ribonuclease H-like superfamily/Ribonuclease H"/>
    <property type="match status" value="1"/>
</dbReference>
<dbReference type="Pfam" id="PF00929">
    <property type="entry name" value="RNase_T"/>
    <property type="match status" value="1"/>
</dbReference>
<dbReference type="WBParaSite" id="SRAE_2000336900.1">
    <property type="protein sequence ID" value="SRAE_2000336900.1"/>
    <property type="gene ID" value="WBGene00263591"/>
</dbReference>
<evidence type="ECO:0000313" key="6">
    <source>
        <dbReference type="Proteomes" id="UP000035682"/>
    </source>
</evidence>
<dbReference type="InterPro" id="IPR047201">
    <property type="entry name" value="ERI-1_3'hExo-like"/>
</dbReference>
<dbReference type="STRING" id="34506.A0A090MZC9"/>
<dbReference type="OMA" id="ITYGRHL"/>
<dbReference type="AlphaFoldDB" id="A0A090MZC9"/>
<proteinExistence type="predicted"/>
<dbReference type="CDD" id="cd06133">
    <property type="entry name" value="ERI-1_3'hExo_like"/>
    <property type="match status" value="1"/>
</dbReference>
<dbReference type="PANTHER" id="PTHR23044:SF61">
    <property type="entry name" value="3'-5' EXORIBONUCLEASE 1-RELATED"/>
    <property type="match status" value="1"/>
</dbReference>
<evidence type="ECO:0000313" key="7">
    <source>
        <dbReference type="WBParaSite" id="SRAE_2000336900.1"/>
    </source>
</evidence>
<dbReference type="InterPro" id="IPR036397">
    <property type="entry name" value="RNaseH_sf"/>
</dbReference>
<accession>A0A090MZC9</accession>
<dbReference type="GeneID" id="36381084"/>
<dbReference type="SMART" id="SM00479">
    <property type="entry name" value="EXOIII"/>
    <property type="match status" value="1"/>
</dbReference>
<dbReference type="GO" id="GO:0003676">
    <property type="term" value="F:nucleic acid binding"/>
    <property type="evidence" value="ECO:0007669"/>
    <property type="project" value="InterPro"/>
</dbReference>
<keyword evidence="2" id="KW-0378">Hydrolase</keyword>
<dbReference type="SUPFAM" id="SSF53098">
    <property type="entry name" value="Ribonuclease H-like"/>
    <property type="match status" value="1"/>
</dbReference>
<gene>
    <name evidence="5 7 8" type="ORF">SRAE_2000336900</name>
</gene>
<keyword evidence="3" id="KW-0269">Exonuclease</keyword>
<dbReference type="InterPro" id="IPR051274">
    <property type="entry name" value="3-5_Exoribonuclease"/>
</dbReference>
<name>A0A090MZC9_STRRB</name>
<evidence type="ECO:0000256" key="2">
    <source>
        <dbReference type="ARBA" id="ARBA00022801"/>
    </source>
</evidence>
<evidence type="ECO:0000256" key="3">
    <source>
        <dbReference type="ARBA" id="ARBA00022839"/>
    </source>
</evidence>
<dbReference type="Proteomes" id="UP000035682">
    <property type="component" value="Unplaced"/>
</dbReference>